<comment type="similarity">
    <text evidence="1">Belongs to the Teseptimavirus large terminase family.</text>
</comment>
<keyword evidence="1" id="KW-0255">Endonuclease</keyword>
<dbReference type="GO" id="GO:0098009">
    <property type="term" value="C:viral terminase, large subunit"/>
    <property type="evidence" value="ECO:0007669"/>
    <property type="project" value="UniProtKB-UniRule"/>
</dbReference>
<dbReference type="HAMAP" id="MF_04147">
    <property type="entry name" value="TERL_T7"/>
    <property type="match status" value="1"/>
</dbReference>
<protein>
    <recommendedName>
        <fullName evidence="1">Terminase, large subunit</fullName>
    </recommendedName>
    <alternativeName>
        <fullName evidence="1">DNA-packaging protein</fullName>
    </alternativeName>
    <domain>
        <recommendedName>
            <fullName evidence="1">ATPase</fullName>
            <ecNumber evidence="1">3.6.4.-</ecNumber>
        </recommendedName>
    </domain>
    <domain>
        <recommendedName>
            <fullName evidence="1">Endonuclease</fullName>
            <ecNumber evidence="1">3.1.21.-</ecNumber>
        </recommendedName>
    </domain>
</protein>
<comment type="domain">
    <text evidence="1">The ATPase region is in the N-terminus, whereas the nuclease region is in the central part. The C-terminus is involved in prohead binding.</text>
</comment>
<dbReference type="GO" id="GO:0046872">
    <property type="term" value="F:metal ion binding"/>
    <property type="evidence" value="ECO:0007669"/>
    <property type="project" value="UniProtKB-UniRule"/>
</dbReference>
<keyword evidence="1" id="KW-0540">Nuclease</keyword>
<feature type="binding site" evidence="1">
    <location>
        <position position="361"/>
    </location>
    <ligand>
        <name>Mg(2+)</name>
        <dbReference type="ChEBI" id="CHEBI:18420"/>
        <label>2</label>
        <note>catalytic; for nuclease activity</note>
    </ligand>
</feature>
<keyword evidence="1" id="KW-0547">Nucleotide-binding</keyword>
<dbReference type="NCBIfam" id="NF033889">
    <property type="entry name" value="termin_lrg_T7"/>
    <property type="match status" value="1"/>
</dbReference>
<feature type="binding site" evidence="1">
    <location>
        <position position="507"/>
    </location>
    <ligand>
        <name>Mg(2+)</name>
        <dbReference type="ChEBI" id="CHEBI:18420"/>
        <label>1</label>
        <note>catalytic; for nuclease activity</note>
    </ligand>
</feature>
<keyword evidence="1" id="KW-0378">Hydrolase</keyword>
<evidence type="ECO:0000313" key="4">
    <source>
        <dbReference type="Proteomes" id="UP000828713"/>
    </source>
</evidence>
<keyword evidence="1" id="KW-1188">Viral release from host cell</keyword>
<keyword evidence="1" id="KW-0231">Viral genome packaging</keyword>
<dbReference type="EC" id="3.1.21.-" evidence="1"/>
<feature type="short sequence motif" description="Walker A motif" evidence="1">
    <location>
        <begin position="61"/>
        <end position="68"/>
    </location>
</feature>
<dbReference type="GO" id="GO:0019073">
    <property type="term" value="P:viral DNA genome packaging"/>
    <property type="evidence" value="ECO:0007669"/>
    <property type="project" value="UniProtKB-UniRule"/>
</dbReference>
<proteinExistence type="inferred from homology"/>
<comment type="caution">
    <text evidence="1">Lacks conserved residue(s) required for the propagation of feature annotation.</text>
</comment>
<feature type="domain" description="Terminase large subunit ribonuclease H-like" evidence="2">
    <location>
        <begin position="360"/>
        <end position="467"/>
    </location>
</feature>
<dbReference type="SUPFAM" id="SSF52540">
    <property type="entry name" value="P-loop containing nucleoside triphosphate hydrolases"/>
    <property type="match status" value="1"/>
</dbReference>
<dbReference type="Gene3D" id="3.40.50.300">
    <property type="entry name" value="P-loop containing nucleotide triphosphate hydrolases"/>
    <property type="match status" value="1"/>
</dbReference>
<organism evidence="3 4">
    <name type="scientific">Rhizobium phage RHEph21</name>
    <dbReference type="NCBI Taxonomy" id="2836134"/>
    <lineage>
        <taxon>Viruses</taxon>
        <taxon>Duplodnaviria</taxon>
        <taxon>Heunggongvirae</taxon>
        <taxon>Uroviricota</taxon>
        <taxon>Caudoviricetes</taxon>
        <taxon>Autographivirales</taxon>
        <taxon>Autographivirales incertae sedis</taxon>
        <taxon>Chamilpavirus</taxon>
        <taxon>Chamilpavirus RHEph21</taxon>
    </lineage>
</organism>
<dbReference type="GO" id="GO:0051276">
    <property type="term" value="P:chromosome organization"/>
    <property type="evidence" value="ECO:0007669"/>
    <property type="project" value="UniProtKB-UniRule"/>
</dbReference>
<dbReference type="GO" id="GO:0004519">
    <property type="term" value="F:endonuclease activity"/>
    <property type="evidence" value="ECO:0007669"/>
    <property type="project" value="UniProtKB-UniRule"/>
</dbReference>
<accession>A0AAE7VMR5</accession>
<comment type="function">
    <text evidence="1">The terminase large subunit acts as an ATP driven molecular motor necessary for viral DNA translocation into empty capsids and as an endonuclease that cuts the viral genome at a unique and precise dsDNA sequence to initiate and to end a packaging reaction. The terminase lies at a unique vertex of the procapsid and is composed of two subunits, a small terminase subunit involved in viral DNA recognition (packaging sequence), and a large terminase subunit possessing endonucleolytic and ATPase activities. Both terminase subunits heterooligomerize and are docked on the portal protein to form the packaging machine. The terminase large subunit exhibits endonuclease activity and cleaves the viral genome concatemer. Once the DNA is packaged, the terminase detaches from the portal and gets replaced by the tail to finish maturation of the virion.</text>
</comment>
<reference evidence="3" key="1">
    <citation type="submission" date="2021-04" db="EMBL/GenBank/DDBJ databases">
        <title>The Hidden Diversity of Double-Stranded DNA Phages in the Symbiotic Bacterium Rhizobium.</title>
        <authorList>
            <person name="Santamaria R.I."/>
            <person name="Bustos P."/>
            <person name="Cauwenberghe J.V."/>
            <person name="Gonzalez V."/>
        </authorList>
    </citation>
    <scope>NUCLEOTIDE SEQUENCE</scope>
</reference>
<keyword evidence="4" id="KW-1185">Reference proteome</keyword>
<evidence type="ECO:0000313" key="3">
    <source>
        <dbReference type="EMBL" id="QXV74671.1"/>
    </source>
</evidence>
<dbReference type="InterPro" id="IPR054762">
    <property type="entry name" value="Gp19_RNaseH-like"/>
</dbReference>
<feature type="short sequence motif" description="Walker B motif" evidence="1">
    <location>
        <begin position="159"/>
        <end position="164"/>
    </location>
</feature>
<sequence>MTADSLKTGTHLSPAIDPLKKDFRNFLFVVWKHLNLPVPTAVQYDIAGYLQHGPKRCVIEAFRGVGKSYVTSAFVVWLLYCNPQLNILVVSASKDRSDQFSSFTKRLIAEMPILAHLRARPGQRDSMVAFDVGPARNSHSPSVKSVGITGQLAGSRADIIIADDVEVPNNSMTQLQRDQLSERVKEFDAILKPLPTSRIIYLGTPQTEMSLYNRLPERGYEIRIWPARVPADPERYLGRLSKFVMDMLEKGAKARDPVDPQRFQEQDLIEREASYARSGFALQFMLDTSLSDQDKYPLKLSDLIVTSLDQRMAPAKLVWCNDPEKVISDLPTVGLQGDRLHRPMWIANEMADYAGAVMAIDPSGKGGDETAYAIVKILHGNLFLVASGGFKEGYSESTLKSLAMLGKTHNVNRVIVEANFGDGMFTQLLKPVFSRIHPVTIEEVKHSTQKERRICDVLEPVLNQHRLIVDAGVIKRDFEAEPHRQLFHQLTRITRDRGALINDDRLDALAIAVTYWIEHMARDTEKAADEHKSALLEAELRNFADHVFGRQNEDTLRWFNVG</sequence>
<dbReference type="GO" id="GO:0005524">
    <property type="term" value="F:ATP binding"/>
    <property type="evidence" value="ECO:0007669"/>
    <property type="project" value="UniProtKB-KW"/>
</dbReference>
<name>A0AAE7VMR5_9CAUD</name>
<dbReference type="InterPro" id="IPR044271">
    <property type="entry name" value="Terminase_large_su_gp19"/>
</dbReference>
<dbReference type="Proteomes" id="UP000828713">
    <property type="component" value="Segment"/>
</dbReference>
<dbReference type="Gene3D" id="3.30.420.240">
    <property type="match status" value="1"/>
</dbReference>
<dbReference type="EMBL" id="MW980070">
    <property type="protein sequence ID" value="QXV74671.1"/>
    <property type="molecule type" value="Genomic_DNA"/>
</dbReference>
<feature type="binding site" evidence="1">
    <location>
        <position position="361"/>
    </location>
    <ligand>
        <name>Mg(2+)</name>
        <dbReference type="ChEBI" id="CHEBI:18420"/>
        <label>1</label>
        <note>catalytic; for nuclease activity</note>
    </ligand>
</feature>
<evidence type="ECO:0000259" key="2">
    <source>
        <dbReference type="Pfam" id="PF22530"/>
    </source>
</evidence>
<comment type="subunit">
    <text evidence="1">Homopentamer. Interacts with the terminase small subunit; the active complex is probably heterooligomeric. Interacts with the portal protein.</text>
</comment>
<keyword evidence="1" id="KW-0067">ATP-binding</keyword>
<keyword evidence="1" id="KW-0460">Magnesium</keyword>
<keyword evidence="1" id="KW-0479">Metal-binding</keyword>
<dbReference type="EC" id="3.6.4.-" evidence="1"/>
<dbReference type="Pfam" id="PF22530">
    <property type="entry name" value="Terminase-T7_RNaseH-like"/>
    <property type="match status" value="1"/>
</dbReference>
<feature type="region of interest" description="Nuclease activity" evidence="1">
    <location>
        <begin position="341"/>
        <end position="426"/>
    </location>
</feature>
<dbReference type="InterPro" id="IPR047987">
    <property type="entry name" value="Gp19-like_virus"/>
</dbReference>
<comment type="cofactor">
    <cofactor evidence="1">
        <name>Mg(2+)</name>
        <dbReference type="ChEBI" id="CHEBI:18420"/>
    </cofactor>
</comment>
<dbReference type="InterPro" id="IPR027417">
    <property type="entry name" value="P-loop_NTPase"/>
</dbReference>
<feature type="binding site" evidence="1">
    <location>
        <position position="417"/>
    </location>
    <ligand>
        <name>Mg(2+)</name>
        <dbReference type="ChEBI" id="CHEBI:18420"/>
        <label>2</label>
        <note>catalytic; for nuclease activity</note>
    </ligand>
</feature>
<evidence type="ECO:0000256" key="1">
    <source>
        <dbReference type="HAMAP-Rule" id="MF_04147"/>
    </source>
</evidence>
<dbReference type="GO" id="GO:0016887">
    <property type="term" value="F:ATP hydrolysis activity"/>
    <property type="evidence" value="ECO:0007669"/>
    <property type="project" value="InterPro"/>
</dbReference>